<dbReference type="AlphaFoldDB" id="A0AAD4BDF1"/>
<dbReference type="Proteomes" id="UP001194468">
    <property type="component" value="Unassembled WGS sequence"/>
</dbReference>
<evidence type="ECO:0000313" key="2">
    <source>
        <dbReference type="EMBL" id="KAF8422350.1"/>
    </source>
</evidence>
<sequence length="89" mass="9957">MATAVSASQAVGEYLQSPDDLIKVIAFRKKLDRGRKGLHRCQTQKRRQGAVRRDGRRTQEAPQHAQPCPGAQGGDANYRQAVYRSAERH</sequence>
<comment type="caution">
    <text evidence="2">The sequence shown here is derived from an EMBL/GenBank/DDBJ whole genome shotgun (WGS) entry which is preliminary data.</text>
</comment>
<organism evidence="2 3">
    <name type="scientific">Boletus edulis BED1</name>
    <dbReference type="NCBI Taxonomy" id="1328754"/>
    <lineage>
        <taxon>Eukaryota</taxon>
        <taxon>Fungi</taxon>
        <taxon>Dikarya</taxon>
        <taxon>Basidiomycota</taxon>
        <taxon>Agaricomycotina</taxon>
        <taxon>Agaricomycetes</taxon>
        <taxon>Agaricomycetidae</taxon>
        <taxon>Boletales</taxon>
        <taxon>Boletineae</taxon>
        <taxon>Boletaceae</taxon>
        <taxon>Boletoideae</taxon>
        <taxon>Boletus</taxon>
    </lineage>
</organism>
<reference evidence="2" key="1">
    <citation type="submission" date="2019-10" db="EMBL/GenBank/DDBJ databases">
        <authorList>
            <consortium name="DOE Joint Genome Institute"/>
            <person name="Kuo A."/>
            <person name="Miyauchi S."/>
            <person name="Kiss E."/>
            <person name="Drula E."/>
            <person name="Kohler A."/>
            <person name="Sanchez-Garcia M."/>
            <person name="Andreopoulos B."/>
            <person name="Barry K.W."/>
            <person name="Bonito G."/>
            <person name="Buee M."/>
            <person name="Carver A."/>
            <person name="Chen C."/>
            <person name="Cichocki N."/>
            <person name="Clum A."/>
            <person name="Culley D."/>
            <person name="Crous P.W."/>
            <person name="Fauchery L."/>
            <person name="Girlanda M."/>
            <person name="Hayes R."/>
            <person name="Keri Z."/>
            <person name="LaButti K."/>
            <person name="Lipzen A."/>
            <person name="Lombard V."/>
            <person name="Magnuson J."/>
            <person name="Maillard F."/>
            <person name="Morin E."/>
            <person name="Murat C."/>
            <person name="Nolan M."/>
            <person name="Ohm R."/>
            <person name="Pangilinan J."/>
            <person name="Pereira M."/>
            <person name="Perotto S."/>
            <person name="Peter M."/>
            <person name="Riley R."/>
            <person name="Sitrit Y."/>
            <person name="Stielow B."/>
            <person name="Szollosi G."/>
            <person name="Zifcakova L."/>
            <person name="Stursova M."/>
            <person name="Spatafora J.W."/>
            <person name="Tedersoo L."/>
            <person name="Vaario L.-M."/>
            <person name="Yamada A."/>
            <person name="Yan M."/>
            <person name="Wang P."/>
            <person name="Xu J."/>
            <person name="Bruns T."/>
            <person name="Baldrian P."/>
            <person name="Vilgalys R."/>
            <person name="Henrissat B."/>
            <person name="Grigoriev I.V."/>
            <person name="Hibbett D."/>
            <person name="Nagy L.G."/>
            <person name="Martin F.M."/>
        </authorList>
    </citation>
    <scope>NUCLEOTIDE SEQUENCE</scope>
    <source>
        <strain evidence="2">BED1</strain>
    </source>
</reference>
<dbReference type="EMBL" id="WHUW01000126">
    <property type="protein sequence ID" value="KAF8422350.1"/>
    <property type="molecule type" value="Genomic_DNA"/>
</dbReference>
<feature type="non-terminal residue" evidence="2">
    <location>
        <position position="89"/>
    </location>
</feature>
<reference evidence="2" key="2">
    <citation type="journal article" date="2020" name="Nat. Commun.">
        <title>Large-scale genome sequencing of mycorrhizal fungi provides insights into the early evolution of symbiotic traits.</title>
        <authorList>
            <person name="Miyauchi S."/>
            <person name="Kiss E."/>
            <person name="Kuo A."/>
            <person name="Drula E."/>
            <person name="Kohler A."/>
            <person name="Sanchez-Garcia M."/>
            <person name="Morin E."/>
            <person name="Andreopoulos B."/>
            <person name="Barry K.W."/>
            <person name="Bonito G."/>
            <person name="Buee M."/>
            <person name="Carver A."/>
            <person name="Chen C."/>
            <person name="Cichocki N."/>
            <person name="Clum A."/>
            <person name="Culley D."/>
            <person name="Crous P.W."/>
            <person name="Fauchery L."/>
            <person name="Girlanda M."/>
            <person name="Hayes R.D."/>
            <person name="Keri Z."/>
            <person name="LaButti K."/>
            <person name="Lipzen A."/>
            <person name="Lombard V."/>
            <person name="Magnuson J."/>
            <person name="Maillard F."/>
            <person name="Murat C."/>
            <person name="Nolan M."/>
            <person name="Ohm R.A."/>
            <person name="Pangilinan J."/>
            <person name="Pereira M.F."/>
            <person name="Perotto S."/>
            <person name="Peter M."/>
            <person name="Pfister S."/>
            <person name="Riley R."/>
            <person name="Sitrit Y."/>
            <person name="Stielow J.B."/>
            <person name="Szollosi G."/>
            <person name="Zifcakova L."/>
            <person name="Stursova M."/>
            <person name="Spatafora J.W."/>
            <person name="Tedersoo L."/>
            <person name="Vaario L.M."/>
            <person name="Yamada A."/>
            <person name="Yan M."/>
            <person name="Wang P."/>
            <person name="Xu J."/>
            <person name="Bruns T."/>
            <person name="Baldrian P."/>
            <person name="Vilgalys R."/>
            <person name="Dunand C."/>
            <person name="Henrissat B."/>
            <person name="Grigoriev I.V."/>
            <person name="Hibbett D."/>
            <person name="Nagy L.G."/>
            <person name="Martin F.M."/>
        </authorList>
    </citation>
    <scope>NUCLEOTIDE SEQUENCE</scope>
    <source>
        <strain evidence="2">BED1</strain>
    </source>
</reference>
<feature type="compositionally biased region" description="Basic residues" evidence="1">
    <location>
        <begin position="34"/>
        <end position="50"/>
    </location>
</feature>
<name>A0AAD4BDF1_BOLED</name>
<keyword evidence="3" id="KW-1185">Reference proteome</keyword>
<feature type="region of interest" description="Disordered" evidence="1">
    <location>
        <begin position="34"/>
        <end position="89"/>
    </location>
</feature>
<accession>A0AAD4BDF1</accession>
<evidence type="ECO:0000313" key="3">
    <source>
        <dbReference type="Proteomes" id="UP001194468"/>
    </source>
</evidence>
<gene>
    <name evidence="2" type="ORF">L210DRAFT_3670248</name>
</gene>
<protein>
    <submittedName>
        <fullName evidence="2">Uncharacterized protein</fullName>
    </submittedName>
</protein>
<proteinExistence type="predicted"/>
<evidence type="ECO:0000256" key="1">
    <source>
        <dbReference type="SAM" id="MobiDB-lite"/>
    </source>
</evidence>